<proteinExistence type="predicted"/>
<evidence type="ECO:0000256" key="1">
    <source>
        <dbReference type="SAM" id="MobiDB-lite"/>
    </source>
</evidence>
<feature type="region of interest" description="Disordered" evidence="1">
    <location>
        <begin position="171"/>
        <end position="243"/>
    </location>
</feature>
<reference evidence="2 3" key="1">
    <citation type="submission" date="2017-12" db="EMBL/GenBank/DDBJ databases">
        <authorList>
            <person name="Pombert J.-F."/>
            <person name="Haag K.L."/>
            <person name="Ebert D."/>
        </authorList>
    </citation>
    <scope>NUCLEOTIDE SEQUENCE [LARGE SCALE GENOMIC DNA]</scope>
    <source>
        <strain evidence="2">FI-OER-3-3</strain>
    </source>
</reference>
<evidence type="ECO:0000313" key="3">
    <source>
        <dbReference type="Proteomes" id="UP000292362"/>
    </source>
</evidence>
<gene>
    <name evidence="2" type="ORF">CWI37_0313p0050</name>
</gene>
<feature type="compositionally biased region" description="Basic and acidic residues" evidence="1">
    <location>
        <begin position="210"/>
        <end position="220"/>
    </location>
</feature>
<dbReference type="EMBL" id="PITJ01000313">
    <property type="protein sequence ID" value="TBU03329.1"/>
    <property type="molecule type" value="Genomic_DNA"/>
</dbReference>
<protein>
    <submittedName>
        <fullName evidence="2">Uncharacterized protein</fullName>
    </submittedName>
</protein>
<dbReference type="VEuPathDB" id="MicrosporidiaDB:CWI37_0313p0050"/>
<dbReference type="Proteomes" id="UP000292362">
    <property type="component" value="Unassembled WGS sequence"/>
</dbReference>
<feature type="region of interest" description="Disordered" evidence="1">
    <location>
        <begin position="1"/>
        <end position="48"/>
    </location>
</feature>
<dbReference type="AlphaFoldDB" id="A0A4Q9L6Q4"/>
<comment type="caution">
    <text evidence="2">The sequence shown here is derived from an EMBL/GenBank/DDBJ whole genome shotgun (WGS) entry which is preliminary data.</text>
</comment>
<sequence>MDNLPRKRRADFQLSPYAENTNIKQTDTSINKPTDTNQEIQRKRARARPLNEHKDIPTLKGIFKNINIPSEINMMESVKGSVNENIEEGMKENGKENRIAGLNKSFVRALEYVINVESSKNLIFLFEQYKKFLKEIENEIFTNPKEKPFSELKDEKKSFFSTNNVTDSVQKKDNINPFSNLLPPSVDRKDSKDSVKDNINPFSNLLPPSVDRKDSKDSVKDNINPFSNLLPPSVDNSDKNDSVKVNINPFSNLLPPSVDNSDKNDSVKVNINPFSNLLPPSVNNSDKKDNCNPFFNLLNHNSPSTDLSILKEPEDSSKSSFCDQNIFQSDSNKIDSNNFQNPIFSPGLNKKTENKNLNDEKFTENITRPDKKRVSFDLSRNEELNNSTFHDSSFMKSDDSFSLTKSPQNNIFISSSPKTLSNTVTQPFTFYDKHNVKDILASSLRTNPHTTPNPFTIFDKHNTKEDITTTSSPKTTPNPFKFYDSQNTKDILSSNMDTPDIYLQPTNEYLLNNKLQSQNISLYHLKNTKTNNEYILLGKPYIYLKNNFLTIFYSKNKDSIQLFKNKEIQNISIKYTNGDQFIVIGVDNDLNLYKIFFDNFKDISVVLENLNKK</sequence>
<accession>A0A4Q9L6Q4</accession>
<evidence type="ECO:0000313" key="2">
    <source>
        <dbReference type="EMBL" id="TBU03329.1"/>
    </source>
</evidence>
<feature type="compositionally biased region" description="Polar residues" evidence="1">
    <location>
        <begin position="18"/>
        <end position="39"/>
    </location>
</feature>
<organism evidence="2 3">
    <name type="scientific">Hamiltosporidium tvaerminnensis</name>
    <dbReference type="NCBI Taxonomy" id="1176355"/>
    <lineage>
        <taxon>Eukaryota</taxon>
        <taxon>Fungi</taxon>
        <taxon>Fungi incertae sedis</taxon>
        <taxon>Microsporidia</taxon>
        <taxon>Dubosqiidae</taxon>
        <taxon>Hamiltosporidium</taxon>
    </lineage>
</organism>
<name>A0A4Q9L6Q4_9MICR</name>
<feature type="compositionally biased region" description="Basic and acidic residues" evidence="1">
    <location>
        <begin position="186"/>
        <end position="196"/>
    </location>
</feature>